<dbReference type="SUPFAM" id="SSF46785">
    <property type="entry name" value="Winged helix' DNA-binding domain"/>
    <property type="match status" value="1"/>
</dbReference>
<dbReference type="InterPro" id="IPR011711">
    <property type="entry name" value="GntR_C"/>
</dbReference>
<evidence type="ECO:0000259" key="5">
    <source>
        <dbReference type="PROSITE" id="PS50949"/>
    </source>
</evidence>
<keyword evidence="1" id="KW-0805">Transcription regulation</keyword>
<sequence>MNSNKAPAEIAYEALRRAIIERAIEPGTKLPEDALATQFGISRTPVRAVLARLQAEGLVAGGGRRTAAVAEPGLGEARQVFEVRRALEREVVRLVAQRWTPAFAKRLQKIVQAEQDAHDAGDLRASSRLAGDFHTALAEMADNFLLMRFMSEAVSRCSLILAVHAGPHSNECSIREHEDIIRRFGTSKVDEVMAAMDTHIAEIARQALSPAQSPEAHEGLTGVLAKYAQAVRGEHSAPRAGLAPTEGAARAARPKSRKTA</sequence>
<evidence type="ECO:0000313" key="7">
    <source>
        <dbReference type="Proteomes" id="UP001367030"/>
    </source>
</evidence>
<dbReference type="Gene3D" id="1.10.10.10">
    <property type="entry name" value="Winged helix-like DNA-binding domain superfamily/Winged helix DNA-binding domain"/>
    <property type="match status" value="1"/>
</dbReference>
<keyword evidence="3" id="KW-0804">Transcription</keyword>
<dbReference type="PANTHER" id="PTHR43537:SF53">
    <property type="entry name" value="HTH-TYPE TRANSCRIPTIONAL REPRESSOR NANR"/>
    <property type="match status" value="1"/>
</dbReference>
<dbReference type="InterPro" id="IPR000524">
    <property type="entry name" value="Tscrpt_reg_HTH_GntR"/>
</dbReference>
<dbReference type="Pfam" id="PF00392">
    <property type="entry name" value="GntR"/>
    <property type="match status" value="1"/>
</dbReference>
<dbReference type="SMART" id="SM00895">
    <property type="entry name" value="FCD"/>
    <property type="match status" value="1"/>
</dbReference>
<dbReference type="Gene3D" id="1.20.120.530">
    <property type="entry name" value="GntR ligand-binding domain-like"/>
    <property type="match status" value="1"/>
</dbReference>
<dbReference type="InterPro" id="IPR036390">
    <property type="entry name" value="WH_DNA-bd_sf"/>
</dbReference>
<gene>
    <name evidence="6" type="ORF">WKW79_04125</name>
</gene>
<dbReference type="RefSeq" id="WP_340333817.1">
    <property type="nucleotide sequence ID" value="NZ_JBBKZS010000001.1"/>
</dbReference>
<evidence type="ECO:0000256" key="4">
    <source>
        <dbReference type="SAM" id="MobiDB-lite"/>
    </source>
</evidence>
<accession>A0ABU8X1Q4</accession>
<evidence type="ECO:0000256" key="1">
    <source>
        <dbReference type="ARBA" id="ARBA00023015"/>
    </source>
</evidence>
<dbReference type="InterPro" id="IPR036388">
    <property type="entry name" value="WH-like_DNA-bd_sf"/>
</dbReference>
<dbReference type="InterPro" id="IPR008920">
    <property type="entry name" value="TF_FadR/GntR_C"/>
</dbReference>
<feature type="domain" description="HTH gntR-type" evidence="5">
    <location>
        <begin position="5"/>
        <end position="72"/>
    </location>
</feature>
<dbReference type="PANTHER" id="PTHR43537">
    <property type="entry name" value="TRANSCRIPTIONAL REGULATOR, GNTR FAMILY"/>
    <property type="match status" value="1"/>
</dbReference>
<evidence type="ECO:0000256" key="2">
    <source>
        <dbReference type="ARBA" id="ARBA00023125"/>
    </source>
</evidence>
<keyword evidence="2" id="KW-0238">DNA-binding</keyword>
<evidence type="ECO:0000313" key="6">
    <source>
        <dbReference type="EMBL" id="MEJ8853740.1"/>
    </source>
</evidence>
<dbReference type="CDD" id="cd07377">
    <property type="entry name" value="WHTH_GntR"/>
    <property type="match status" value="1"/>
</dbReference>
<feature type="region of interest" description="Disordered" evidence="4">
    <location>
        <begin position="235"/>
        <end position="260"/>
    </location>
</feature>
<dbReference type="SUPFAM" id="SSF48008">
    <property type="entry name" value="GntR ligand-binding domain-like"/>
    <property type="match status" value="1"/>
</dbReference>
<dbReference type="SMART" id="SM00345">
    <property type="entry name" value="HTH_GNTR"/>
    <property type="match status" value="1"/>
</dbReference>
<name>A0ABU8X1Q4_9BURK</name>
<keyword evidence="7" id="KW-1185">Reference proteome</keyword>
<dbReference type="Pfam" id="PF07729">
    <property type="entry name" value="FCD"/>
    <property type="match status" value="1"/>
</dbReference>
<dbReference type="PRINTS" id="PR00035">
    <property type="entry name" value="HTHGNTR"/>
</dbReference>
<dbReference type="Proteomes" id="UP001367030">
    <property type="component" value="Unassembled WGS sequence"/>
</dbReference>
<dbReference type="EMBL" id="JBBKZS010000001">
    <property type="protein sequence ID" value="MEJ8853740.1"/>
    <property type="molecule type" value="Genomic_DNA"/>
</dbReference>
<evidence type="ECO:0000256" key="3">
    <source>
        <dbReference type="ARBA" id="ARBA00023163"/>
    </source>
</evidence>
<reference evidence="6 7" key="1">
    <citation type="submission" date="2024-03" db="EMBL/GenBank/DDBJ databases">
        <title>Novel species of the genus Variovorax.</title>
        <authorList>
            <person name="Liu Q."/>
            <person name="Xin Y.-H."/>
        </authorList>
    </citation>
    <scope>NUCLEOTIDE SEQUENCE [LARGE SCALE GENOMIC DNA]</scope>
    <source>
        <strain evidence="6 7">KACC 18901</strain>
    </source>
</reference>
<organism evidence="6 7">
    <name type="scientific">Variovorax robiniae</name>
    <dbReference type="NCBI Taxonomy" id="1836199"/>
    <lineage>
        <taxon>Bacteria</taxon>
        <taxon>Pseudomonadati</taxon>
        <taxon>Pseudomonadota</taxon>
        <taxon>Betaproteobacteria</taxon>
        <taxon>Burkholderiales</taxon>
        <taxon>Comamonadaceae</taxon>
        <taxon>Variovorax</taxon>
    </lineage>
</organism>
<proteinExistence type="predicted"/>
<protein>
    <submittedName>
        <fullName evidence="6">GntR family transcriptional regulator</fullName>
    </submittedName>
</protein>
<dbReference type="PROSITE" id="PS50949">
    <property type="entry name" value="HTH_GNTR"/>
    <property type="match status" value="1"/>
</dbReference>
<comment type="caution">
    <text evidence="6">The sequence shown here is derived from an EMBL/GenBank/DDBJ whole genome shotgun (WGS) entry which is preliminary data.</text>
</comment>